<evidence type="ECO:0000256" key="2">
    <source>
        <dbReference type="PROSITE-ProRule" id="PRU01091"/>
    </source>
</evidence>
<name>A0A8J4A0F2_9ACTN</name>
<dbReference type="PROSITE" id="PS51755">
    <property type="entry name" value="OMPR_PHOB"/>
    <property type="match status" value="1"/>
</dbReference>
<evidence type="ECO:0000256" key="3">
    <source>
        <dbReference type="SAM" id="MobiDB-lite"/>
    </source>
</evidence>
<feature type="domain" description="OmpR/PhoB-type" evidence="4">
    <location>
        <begin position="302"/>
        <end position="404"/>
    </location>
</feature>
<dbReference type="AlphaFoldDB" id="A0A8J4A0F2"/>
<dbReference type="Gene3D" id="1.10.10.10">
    <property type="entry name" value="Winged helix-like DNA-binding domain superfamily/Winged helix DNA-binding domain"/>
    <property type="match status" value="1"/>
</dbReference>
<comment type="caution">
    <text evidence="5">The sequence shown here is derived from an EMBL/GenBank/DDBJ whole genome shotgun (WGS) entry which is preliminary data.</text>
</comment>
<dbReference type="SUPFAM" id="SSF46894">
    <property type="entry name" value="C-terminal effector domain of the bipartite response regulators"/>
    <property type="match status" value="1"/>
</dbReference>
<protein>
    <recommendedName>
        <fullName evidence="4">OmpR/PhoB-type domain-containing protein</fullName>
    </recommendedName>
</protein>
<keyword evidence="1 2" id="KW-0238">DNA-binding</keyword>
<evidence type="ECO:0000259" key="4">
    <source>
        <dbReference type="PROSITE" id="PS51755"/>
    </source>
</evidence>
<dbReference type="SMART" id="SM00862">
    <property type="entry name" value="Trans_reg_C"/>
    <property type="match status" value="1"/>
</dbReference>
<feature type="compositionally biased region" description="Low complexity" evidence="3">
    <location>
        <begin position="450"/>
        <end position="461"/>
    </location>
</feature>
<dbReference type="PANTHER" id="PTHR35807:SF2">
    <property type="entry name" value="TRANSCRIPTIONAL ACTIVATOR DOMAIN"/>
    <property type="match status" value="1"/>
</dbReference>
<dbReference type="InterPro" id="IPR051677">
    <property type="entry name" value="AfsR-DnrI-RedD_regulator"/>
</dbReference>
<keyword evidence="6" id="KW-1185">Reference proteome</keyword>
<proteinExistence type="predicted"/>
<feature type="DNA-binding region" description="OmpR/PhoB-type" evidence="2">
    <location>
        <begin position="302"/>
        <end position="404"/>
    </location>
</feature>
<organism evidence="5 6">
    <name type="scientific">Virgisporangium ochraceum</name>
    <dbReference type="NCBI Taxonomy" id="65505"/>
    <lineage>
        <taxon>Bacteria</taxon>
        <taxon>Bacillati</taxon>
        <taxon>Actinomycetota</taxon>
        <taxon>Actinomycetes</taxon>
        <taxon>Micromonosporales</taxon>
        <taxon>Micromonosporaceae</taxon>
        <taxon>Virgisporangium</taxon>
    </lineage>
</organism>
<feature type="region of interest" description="Disordered" evidence="3">
    <location>
        <begin position="442"/>
        <end position="461"/>
    </location>
</feature>
<gene>
    <name evidence="5" type="ORF">Voc01_065650</name>
</gene>
<dbReference type="EMBL" id="BOPH01000088">
    <property type="protein sequence ID" value="GIJ71648.1"/>
    <property type="molecule type" value="Genomic_DNA"/>
</dbReference>
<evidence type="ECO:0000313" key="6">
    <source>
        <dbReference type="Proteomes" id="UP000635606"/>
    </source>
</evidence>
<dbReference type="PANTHER" id="PTHR35807">
    <property type="entry name" value="TRANSCRIPTIONAL REGULATOR REDD-RELATED"/>
    <property type="match status" value="1"/>
</dbReference>
<evidence type="ECO:0000256" key="1">
    <source>
        <dbReference type="ARBA" id="ARBA00023125"/>
    </source>
</evidence>
<dbReference type="Pfam" id="PF00486">
    <property type="entry name" value="Trans_reg_C"/>
    <property type="match status" value="1"/>
</dbReference>
<dbReference type="GO" id="GO:0000160">
    <property type="term" value="P:phosphorelay signal transduction system"/>
    <property type="evidence" value="ECO:0007669"/>
    <property type="project" value="InterPro"/>
</dbReference>
<reference evidence="5" key="1">
    <citation type="submission" date="2021-01" db="EMBL/GenBank/DDBJ databases">
        <title>Whole genome shotgun sequence of Virgisporangium ochraceum NBRC 16418.</title>
        <authorList>
            <person name="Komaki H."/>
            <person name="Tamura T."/>
        </authorList>
    </citation>
    <scope>NUCLEOTIDE SEQUENCE</scope>
    <source>
        <strain evidence="5">NBRC 16418</strain>
    </source>
</reference>
<dbReference type="InterPro" id="IPR036388">
    <property type="entry name" value="WH-like_DNA-bd_sf"/>
</dbReference>
<dbReference type="InterPro" id="IPR016032">
    <property type="entry name" value="Sig_transdc_resp-reg_C-effctor"/>
</dbReference>
<dbReference type="Proteomes" id="UP000635606">
    <property type="component" value="Unassembled WGS sequence"/>
</dbReference>
<evidence type="ECO:0000313" key="5">
    <source>
        <dbReference type="EMBL" id="GIJ71648.1"/>
    </source>
</evidence>
<accession>A0A8J4A0F2</accession>
<dbReference type="InterPro" id="IPR001867">
    <property type="entry name" value="OmpR/PhoB-type_DNA-bd"/>
</dbReference>
<sequence length="461" mass="48172">MRLSGPAAARLAGDACGDPGLLDRCGGRAAALVAVRATRAAFGPAADRVLAAAGSVGDLLVRAAGLLLATVPADGRRRLGLAVYLEHGERDDGPWWQHLTDDGHPDAAPVRLRIDDHERAAQAMAANADRLMDLGQWQTLEGWLARLNRDVLADHPDLIRARGEIAAARGDAPHAQTWFDLAAARSVARGDTVGACSTMLAASTVATTSLDLATARVRAAGARSLADVADRPACQLWTGWQLAAVHLLGGDDAALLAFARLAEGDGQGDNGQSDEGLIATTARLSRQVLDLRRDRERHRQALAERVTGPSLIVQLLGPILAAVGDTPVEEHLGSRARSLLAYLVTHRDPAPATEALVEALWPDVAPGRGRNSLHVAVHGLRRAIRTATDAPVVVHAGGCYRLHPAVTLWTDVDEFDCGWHTSTSSTGSAACSSPPAGIRGARTCAGGSSTRTPAARTPTAA</sequence>
<dbReference type="GO" id="GO:0006355">
    <property type="term" value="P:regulation of DNA-templated transcription"/>
    <property type="evidence" value="ECO:0007669"/>
    <property type="project" value="InterPro"/>
</dbReference>
<dbReference type="GO" id="GO:0003677">
    <property type="term" value="F:DNA binding"/>
    <property type="evidence" value="ECO:0007669"/>
    <property type="project" value="UniProtKB-UniRule"/>
</dbReference>